<evidence type="ECO:0000313" key="7">
    <source>
        <dbReference type="EMBL" id="CAE0048942.1"/>
    </source>
</evidence>
<dbReference type="SUPFAM" id="SSF57850">
    <property type="entry name" value="RING/U-box"/>
    <property type="match status" value="1"/>
</dbReference>
<evidence type="ECO:0000256" key="3">
    <source>
        <dbReference type="ARBA" id="ARBA00022833"/>
    </source>
</evidence>
<gene>
    <name evidence="7" type="ORF">RMAR00112_LOCUS16939</name>
</gene>
<keyword evidence="2 4" id="KW-0863">Zinc-finger</keyword>
<organism evidence="7">
    <name type="scientific">Rhodosorus marinus</name>
    <dbReference type="NCBI Taxonomy" id="101924"/>
    <lineage>
        <taxon>Eukaryota</taxon>
        <taxon>Rhodophyta</taxon>
        <taxon>Stylonematophyceae</taxon>
        <taxon>Stylonematales</taxon>
        <taxon>Stylonemataceae</taxon>
        <taxon>Rhodosorus</taxon>
    </lineage>
</organism>
<dbReference type="PANTHER" id="PTHR23327">
    <property type="entry name" value="RING FINGER PROTEIN 127"/>
    <property type="match status" value="1"/>
</dbReference>
<dbReference type="PROSITE" id="PS50089">
    <property type="entry name" value="ZF_RING_2"/>
    <property type="match status" value="1"/>
</dbReference>
<dbReference type="GO" id="GO:0008270">
    <property type="term" value="F:zinc ion binding"/>
    <property type="evidence" value="ECO:0007669"/>
    <property type="project" value="UniProtKB-KW"/>
</dbReference>
<dbReference type="InterPro" id="IPR001841">
    <property type="entry name" value="Znf_RING"/>
</dbReference>
<dbReference type="Gene3D" id="3.30.40.10">
    <property type="entry name" value="Zinc/RING finger domain, C3HC4 (zinc finger)"/>
    <property type="match status" value="1"/>
</dbReference>
<evidence type="ECO:0000259" key="6">
    <source>
        <dbReference type="PROSITE" id="PS50089"/>
    </source>
</evidence>
<feature type="region of interest" description="Disordered" evidence="5">
    <location>
        <begin position="1"/>
        <end position="26"/>
    </location>
</feature>
<reference evidence="7" key="1">
    <citation type="submission" date="2021-01" db="EMBL/GenBank/DDBJ databases">
        <authorList>
            <person name="Corre E."/>
            <person name="Pelletier E."/>
            <person name="Niang G."/>
            <person name="Scheremetjew M."/>
            <person name="Finn R."/>
            <person name="Kale V."/>
            <person name="Holt S."/>
            <person name="Cochrane G."/>
            <person name="Meng A."/>
            <person name="Brown T."/>
            <person name="Cohen L."/>
        </authorList>
    </citation>
    <scope>NUCLEOTIDE SEQUENCE</scope>
    <source>
        <strain evidence="7">CCMP 769</strain>
    </source>
</reference>
<dbReference type="PROSITE" id="PS00518">
    <property type="entry name" value="ZF_RING_1"/>
    <property type="match status" value="1"/>
</dbReference>
<name>A0A7S2ZRG0_9RHOD</name>
<protein>
    <recommendedName>
        <fullName evidence="6">RING-type domain-containing protein</fullName>
    </recommendedName>
</protein>
<evidence type="ECO:0000256" key="4">
    <source>
        <dbReference type="PROSITE-ProRule" id="PRU00175"/>
    </source>
</evidence>
<dbReference type="Pfam" id="PF13923">
    <property type="entry name" value="zf-C3HC4_2"/>
    <property type="match status" value="1"/>
</dbReference>
<dbReference type="EMBL" id="HBHW01022134">
    <property type="protein sequence ID" value="CAE0048942.1"/>
    <property type="molecule type" value="Transcribed_RNA"/>
</dbReference>
<evidence type="ECO:0000256" key="1">
    <source>
        <dbReference type="ARBA" id="ARBA00022723"/>
    </source>
</evidence>
<feature type="compositionally biased region" description="Basic and acidic residues" evidence="5">
    <location>
        <begin position="1"/>
        <end position="11"/>
    </location>
</feature>
<dbReference type="SMART" id="SM00184">
    <property type="entry name" value="RING"/>
    <property type="match status" value="1"/>
</dbReference>
<sequence length="262" mass="30596">MENGKEFGRGCDEEEAGMPAPDQFRKFDSPLSMKTAEECLEDVREEFEANARQIVKSVAQVLRNYRSLDKKFLGFGYHRRAQKIYDEAKNVEDTVTSAEKRFEEVVRGIDRSYGGSIAREAFVREMHPLLENSRQSIHDLAIRSELLKTTDEEPPEDFCCLVCMDLLYHPVTLMCGHRYCEHCMKLASKRSSKCPLCRRDGMMKHGREDIELNAFLKKRYPDAYRGRQIDRFERQQREYEKILFRYERVRKLGEEAVLGAGA</sequence>
<accession>A0A7S2ZRG0</accession>
<keyword evidence="3" id="KW-0862">Zinc</keyword>
<proteinExistence type="predicted"/>
<evidence type="ECO:0000256" key="5">
    <source>
        <dbReference type="SAM" id="MobiDB-lite"/>
    </source>
</evidence>
<dbReference type="InterPro" id="IPR013083">
    <property type="entry name" value="Znf_RING/FYVE/PHD"/>
</dbReference>
<evidence type="ECO:0000256" key="2">
    <source>
        <dbReference type="ARBA" id="ARBA00022771"/>
    </source>
</evidence>
<feature type="domain" description="RING-type" evidence="6">
    <location>
        <begin position="160"/>
        <end position="198"/>
    </location>
</feature>
<keyword evidence="1" id="KW-0479">Metal-binding</keyword>
<dbReference type="AlphaFoldDB" id="A0A7S2ZRG0"/>
<dbReference type="InterPro" id="IPR017907">
    <property type="entry name" value="Znf_RING_CS"/>
</dbReference>